<dbReference type="Gene3D" id="1.20.200.10">
    <property type="entry name" value="Fumarase/aspartase (Central domain)"/>
    <property type="match status" value="1"/>
</dbReference>
<reference evidence="9" key="1">
    <citation type="journal article" date="2014" name="Int. J. Syst. Evol. Microbiol.">
        <title>Complete genome sequence of Corynebacterium casei LMG S-19264T (=DSM 44701T), isolated from a smear-ripened cheese.</title>
        <authorList>
            <consortium name="US DOE Joint Genome Institute (JGI-PGF)"/>
            <person name="Walter F."/>
            <person name="Albersmeier A."/>
            <person name="Kalinowski J."/>
            <person name="Ruckert C."/>
        </authorList>
    </citation>
    <scope>NUCLEOTIDE SEQUENCE</scope>
    <source>
        <strain evidence="9">CGMCC 4.7299</strain>
    </source>
</reference>
<dbReference type="FunFam" id="1.20.200.10:FF:000015">
    <property type="entry name" value="argininosuccinate lyase isoform X2"/>
    <property type="match status" value="1"/>
</dbReference>
<keyword evidence="5 6" id="KW-0456">Lyase</keyword>
<dbReference type="GO" id="GO:0005829">
    <property type="term" value="C:cytosol"/>
    <property type="evidence" value="ECO:0007669"/>
    <property type="project" value="TreeGrafter"/>
</dbReference>
<dbReference type="PROSITE" id="PS00163">
    <property type="entry name" value="FUMARATE_LYASES"/>
    <property type="match status" value="1"/>
</dbReference>
<dbReference type="InterPro" id="IPR029419">
    <property type="entry name" value="Arg_succ_lyase_C"/>
</dbReference>
<reference evidence="9" key="2">
    <citation type="submission" date="2020-09" db="EMBL/GenBank/DDBJ databases">
        <authorList>
            <person name="Sun Q."/>
            <person name="Zhou Y."/>
        </authorList>
    </citation>
    <scope>NUCLEOTIDE SEQUENCE</scope>
    <source>
        <strain evidence="9">CGMCC 4.7299</strain>
    </source>
</reference>
<dbReference type="Pfam" id="PF00206">
    <property type="entry name" value="Lyase_1"/>
    <property type="match status" value="1"/>
</dbReference>
<evidence type="ECO:0000259" key="8">
    <source>
        <dbReference type="Pfam" id="PF14698"/>
    </source>
</evidence>
<dbReference type="SUPFAM" id="SSF48557">
    <property type="entry name" value="L-aspartase-like"/>
    <property type="match status" value="1"/>
</dbReference>
<keyword evidence="10" id="KW-1185">Reference proteome</keyword>
<keyword evidence="3 6" id="KW-0055">Arginine biosynthesis</keyword>
<dbReference type="RefSeq" id="WP_189081710.1">
    <property type="nucleotide sequence ID" value="NZ_BMMX01000031.1"/>
</dbReference>
<dbReference type="Gene3D" id="1.10.275.10">
    <property type="entry name" value="Fumarase/aspartase (N-terminal domain)"/>
    <property type="match status" value="1"/>
</dbReference>
<comment type="caution">
    <text evidence="9">The sequence shown here is derived from an EMBL/GenBank/DDBJ whole genome shotgun (WGS) entry which is preliminary data.</text>
</comment>
<evidence type="ECO:0000313" key="10">
    <source>
        <dbReference type="Proteomes" id="UP000656042"/>
    </source>
</evidence>
<gene>
    <name evidence="6 9" type="primary">argH</name>
    <name evidence="9" type="ORF">GCM10012284_49600</name>
</gene>
<evidence type="ECO:0000256" key="2">
    <source>
        <dbReference type="ARBA" id="ARBA00012338"/>
    </source>
</evidence>
<dbReference type="Gene3D" id="1.10.40.30">
    <property type="entry name" value="Fumarase/aspartase (C-terminal domain)"/>
    <property type="match status" value="1"/>
</dbReference>
<dbReference type="GO" id="GO:0042450">
    <property type="term" value="P:L-arginine biosynthetic process via ornithine"/>
    <property type="evidence" value="ECO:0007669"/>
    <property type="project" value="UniProtKB-UniRule"/>
</dbReference>
<accession>A0A8J3FRR0</accession>
<dbReference type="PANTHER" id="PTHR43814">
    <property type="entry name" value="ARGININOSUCCINATE LYASE"/>
    <property type="match status" value="1"/>
</dbReference>
<dbReference type="PRINTS" id="PR00149">
    <property type="entry name" value="FUMRATELYASE"/>
</dbReference>
<protein>
    <recommendedName>
        <fullName evidence="2 6">Argininosuccinate lyase</fullName>
        <shortName evidence="6">ASAL</shortName>
        <ecNumber evidence="2 6">4.3.2.1</ecNumber>
    </recommendedName>
    <alternativeName>
        <fullName evidence="6">Arginosuccinase</fullName>
    </alternativeName>
</protein>
<dbReference type="NCBIfam" id="TIGR00838">
    <property type="entry name" value="argH"/>
    <property type="match status" value="1"/>
</dbReference>
<dbReference type="FunFam" id="1.10.40.30:FF:000001">
    <property type="entry name" value="Argininosuccinate lyase"/>
    <property type="match status" value="1"/>
</dbReference>
<dbReference type="PRINTS" id="PR00145">
    <property type="entry name" value="ARGSUCLYASE"/>
</dbReference>
<dbReference type="GO" id="GO:0004056">
    <property type="term" value="F:argininosuccinate lyase activity"/>
    <property type="evidence" value="ECO:0007669"/>
    <property type="project" value="UniProtKB-UniRule"/>
</dbReference>
<comment type="catalytic activity">
    <reaction evidence="6">
        <text>2-(N(omega)-L-arginino)succinate = fumarate + L-arginine</text>
        <dbReference type="Rhea" id="RHEA:24020"/>
        <dbReference type="ChEBI" id="CHEBI:29806"/>
        <dbReference type="ChEBI" id="CHEBI:32682"/>
        <dbReference type="ChEBI" id="CHEBI:57472"/>
        <dbReference type="EC" id="4.3.2.1"/>
    </reaction>
</comment>
<dbReference type="AlphaFoldDB" id="A0A8J3FRR0"/>
<evidence type="ECO:0000259" key="7">
    <source>
        <dbReference type="Pfam" id="PF00206"/>
    </source>
</evidence>
<dbReference type="InterPro" id="IPR008948">
    <property type="entry name" value="L-Aspartase-like"/>
</dbReference>
<comment type="pathway">
    <text evidence="1 6">Amino-acid biosynthesis; L-arginine biosynthesis; L-arginine from L-ornithine and carbamoyl phosphate: step 3/3.</text>
</comment>
<dbReference type="EC" id="4.3.2.1" evidence="2 6"/>
<dbReference type="InterPro" id="IPR000362">
    <property type="entry name" value="Fumarate_lyase_fam"/>
</dbReference>
<comment type="subcellular location">
    <subcellularLocation>
        <location evidence="6">Cytoplasm</location>
    </subcellularLocation>
</comment>
<feature type="domain" description="Fumarate lyase N-terminal" evidence="7">
    <location>
        <begin position="27"/>
        <end position="309"/>
    </location>
</feature>
<dbReference type="UniPathway" id="UPA00068">
    <property type="reaction ID" value="UER00114"/>
</dbReference>
<organism evidence="9 10">
    <name type="scientific">Mangrovihabitans endophyticus</name>
    <dbReference type="NCBI Taxonomy" id="1751298"/>
    <lineage>
        <taxon>Bacteria</taxon>
        <taxon>Bacillati</taxon>
        <taxon>Actinomycetota</taxon>
        <taxon>Actinomycetes</taxon>
        <taxon>Micromonosporales</taxon>
        <taxon>Micromonosporaceae</taxon>
        <taxon>Mangrovihabitans</taxon>
    </lineage>
</organism>
<proteinExistence type="inferred from homology"/>
<sequence>MNVSDSEGATRLWGGRFAGGPAEALARLSVSVQFDWRLAPYDLIGSRAHARVLAGAGLLDPEELGQILAALDDLDSACATGEFRPTVEDEDVHTALERGLLERLGTLGGKLRAGRSRNDQVATDLRLYLRDHARGVAVALIELADALTEQAERNVDTPAPGLTHVQHAQPVSFGHWLLAHVQPLLRDLERLRDWDGRAAISPLGSGALAGSSLPLDPAAVAKELGFQAPAPNSMDAVADRDFVAEFLFVTALIGVHLSRLGEEVVLWTSTEFGWVELDDAFATGSSIMPQKKNADIAELARGKSGRLTGGLVAVLTMLKGLPLTYDRDMQEDKEPVFDAVETLRLLLPALAGMIATMTVRVDRLAAAAPVGFSLATEVADWLVRKGVPFRDAHEITGQLVALCSARECELEDVSDEDLKVISEHLDPSVREVLTVSSALASRTTPGSTGPGPVAEQLALVQHRLDTWRQWAIEKVVPR</sequence>
<dbReference type="Pfam" id="PF14698">
    <property type="entry name" value="ASL_C2"/>
    <property type="match status" value="1"/>
</dbReference>
<dbReference type="InterPro" id="IPR022761">
    <property type="entry name" value="Fumarate_lyase_N"/>
</dbReference>
<keyword evidence="4 6" id="KW-0028">Amino-acid biosynthesis</keyword>
<dbReference type="PANTHER" id="PTHR43814:SF1">
    <property type="entry name" value="ARGININOSUCCINATE LYASE"/>
    <property type="match status" value="1"/>
</dbReference>
<dbReference type="InterPro" id="IPR009049">
    <property type="entry name" value="Argininosuccinate_lyase"/>
</dbReference>
<dbReference type="InterPro" id="IPR024083">
    <property type="entry name" value="Fumarase/histidase_N"/>
</dbReference>
<evidence type="ECO:0000256" key="1">
    <source>
        <dbReference type="ARBA" id="ARBA00004941"/>
    </source>
</evidence>
<evidence type="ECO:0000256" key="5">
    <source>
        <dbReference type="ARBA" id="ARBA00023239"/>
    </source>
</evidence>
<evidence type="ECO:0000256" key="4">
    <source>
        <dbReference type="ARBA" id="ARBA00022605"/>
    </source>
</evidence>
<name>A0A8J3FRR0_9ACTN</name>
<evidence type="ECO:0000313" key="9">
    <source>
        <dbReference type="EMBL" id="GGL09014.1"/>
    </source>
</evidence>
<feature type="domain" description="Argininosuccinate lyase C-terminal" evidence="8">
    <location>
        <begin position="372"/>
        <end position="439"/>
    </location>
</feature>
<dbReference type="EMBL" id="BMMX01000031">
    <property type="protein sequence ID" value="GGL09014.1"/>
    <property type="molecule type" value="Genomic_DNA"/>
</dbReference>
<dbReference type="HAMAP" id="MF_00006">
    <property type="entry name" value="Arg_succ_lyase"/>
    <property type="match status" value="1"/>
</dbReference>
<comment type="similarity">
    <text evidence="6">Belongs to the lyase 1 family. Argininosuccinate lyase subfamily.</text>
</comment>
<dbReference type="Proteomes" id="UP000656042">
    <property type="component" value="Unassembled WGS sequence"/>
</dbReference>
<evidence type="ECO:0000256" key="6">
    <source>
        <dbReference type="HAMAP-Rule" id="MF_00006"/>
    </source>
</evidence>
<dbReference type="InterPro" id="IPR020557">
    <property type="entry name" value="Fumarate_lyase_CS"/>
</dbReference>
<dbReference type="CDD" id="cd01359">
    <property type="entry name" value="Argininosuccinate_lyase"/>
    <property type="match status" value="1"/>
</dbReference>
<evidence type="ECO:0000256" key="3">
    <source>
        <dbReference type="ARBA" id="ARBA00022571"/>
    </source>
</evidence>
<keyword evidence="6" id="KW-0963">Cytoplasm</keyword>